<reference evidence="3 4" key="1">
    <citation type="submission" date="2023-09" db="EMBL/GenBank/DDBJ databases">
        <title>Different Types of Thermotolerant Ring-Cleaving Dioxygenases derived from Aeribacillus composti HB-1 applied for multiple aromatic hydrocarbons removal.</title>
        <authorList>
            <person name="Cao L."/>
            <person name="Li M."/>
            <person name="Ma T."/>
        </authorList>
    </citation>
    <scope>NUCLEOTIDE SEQUENCE [LARGE SCALE GENOMIC DNA]</scope>
    <source>
        <strain evidence="3 4">HB-1</strain>
    </source>
</reference>
<dbReference type="Gene3D" id="3.40.50.2000">
    <property type="entry name" value="Glycogen Phosphorylase B"/>
    <property type="match status" value="2"/>
</dbReference>
<dbReference type="Pfam" id="PF00534">
    <property type="entry name" value="Glycos_transf_1"/>
    <property type="match status" value="1"/>
</dbReference>
<dbReference type="RefSeq" id="WP_144597238.1">
    <property type="nucleotide sequence ID" value="NZ_CP134501.1"/>
</dbReference>
<dbReference type="EMBL" id="CP134501">
    <property type="protein sequence ID" value="WNF33619.1"/>
    <property type="molecule type" value="Genomic_DNA"/>
</dbReference>
<dbReference type="SUPFAM" id="SSF53756">
    <property type="entry name" value="UDP-Glycosyltransferase/glycogen phosphorylase"/>
    <property type="match status" value="1"/>
</dbReference>
<organism evidence="3 4">
    <name type="scientific">Aeribacillus composti</name>
    <dbReference type="NCBI Taxonomy" id="1868734"/>
    <lineage>
        <taxon>Bacteria</taxon>
        <taxon>Bacillati</taxon>
        <taxon>Bacillota</taxon>
        <taxon>Bacilli</taxon>
        <taxon>Bacillales</taxon>
        <taxon>Bacillaceae</taxon>
        <taxon>Aeribacillus</taxon>
    </lineage>
</organism>
<dbReference type="InterPro" id="IPR028098">
    <property type="entry name" value="Glyco_trans_4-like_N"/>
</dbReference>
<dbReference type="PANTHER" id="PTHR12526">
    <property type="entry name" value="GLYCOSYLTRANSFERASE"/>
    <property type="match status" value="1"/>
</dbReference>
<dbReference type="Pfam" id="PF13439">
    <property type="entry name" value="Glyco_transf_4"/>
    <property type="match status" value="1"/>
</dbReference>
<dbReference type="CDD" id="cd03801">
    <property type="entry name" value="GT4_PimA-like"/>
    <property type="match status" value="1"/>
</dbReference>
<gene>
    <name evidence="3" type="ORF">RI196_02710</name>
</gene>
<feature type="domain" description="Glycosyl transferase family 1" evidence="1">
    <location>
        <begin position="191"/>
        <end position="364"/>
    </location>
</feature>
<evidence type="ECO:0000259" key="1">
    <source>
        <dbReference type="Pfam" id="PF00534"/>
    </source>
</evidence>
<dbReference type="GO" id="GO:0016757">
    <property type="term" value="F:glycosyltransferase activity"/>
    <property type="evidence" value="ECO:0007669"/>
    <property type="project" value="UniProtKB-KW"/>
</dbReference>
<name>A0ABY9WBU9_9BACI</name>
<keyword evidence="3" id="KW-0808">Transferase</keyword>
<sequence length="392" mass="44109">MNILMTTIFDIPHEGGLSTHVLTLKNGLEELGHNVDILSFSSMNPILKKIYAQAPGYLLNKIQKGKGQVINDGQRKKMLKSILKKTKKRYDVIHCHDVYAALAAVETNMPTVATVHGYFSYEAISRGAILKDSKEDQYIQLIEKEAYEKADHLIAVDTRIQQYIFDKTNKKATVIKNFINTNEFKPQLYHKQEVRKRLGLPENRKILFVPRRLTEKNGVIYPTLALPNVLEIFPETFLVYAGTGEQMENISTKVQQLQLEHHVQLLGSVPHDQMMQLYSAADVVLIPSVHSYGVEEATSISALEAMGSGSPVIASAVGGLKEIINDQKDGLLVEEKNPEELSAAIIKLLKDPQLSQNLAKHAREKIEREYSHIEAAKKVSEIYNQVQLKKIC</sequence>
<accession>A0ABY9WBU9</accession>
<evidence type="ECO:0000313" key="3">
    <source>
        <dbReference type="EMBL" id="WNF33619.1"/>
    </source>
</evidence>
<feature type="domain" description="Glycosyltransferase subfamily 4-like N-terminal" evidence="2">
    <location>
        <begin position="15"/>
        <end position="182"/>
    </location>
</feature>
<evidence type="ECO:0000313" key="4">
    <source>
        <dbReference type="Proteomes" id="UP001303701"/>
    </source>
</evidence>
<dbReference type="Proteomes" id="UP001303701">
    <property type="component" value="Chromosome"/>
</dbReference>
<dbReference type="EC" id="2.4.-.-" evidence="3"/>
<keyword evidence="3" id="KW-0328">Glycosyltransferase</keyword>
<dbReference type="PANTHER" id="PTHR12526:SF625">
    <property type="entry name" value="PHOSPHATIDYLINOSITOL GLYCAN-CLASS A"/>
    <property type="match status" value="1"/>
</dbReference>
<evidence type="ECO:0000259" key="2">
    <source>
        <dbReference type="Pfam" id="PF13439"/>
    </source>
</evidence>
<protein>
    <submittedName>
        <fullName evidence="3">Glycosyltransferase family 4 protein</fullName>
        <ecNumber evidence="3">2.4.-.-</ecNumber>
    </submittedName>
</protein>
<keyword evidence="4" id="KW-1185">Reference proteome</keyword>
<dbReference type="GeneID" id="301124852"/>
<dbReference type="InterPro" id="IPR001296">
    <property type="entry name" value="Glyco_trans_1"/>
</dbReference>
<proteinExistence type="predicted"/>